<comment type="caution">
    <text evidence="1">The sequence shown here is derived from an EMBL/GenBank/DDBJ whole genome shotgun (WGS) entry which is preliminary data.</text>
</comment>
<dbReference type="Proteomes" id="UP000580856">
    <property type="component" value="Unassembled WGS sequence"/>
</dbReference>
<keyword evidence="2" id="KW-1185">Reference proteome</keyword>
<evidence type="ECO:0000313" key="2">
    <source>
        <dbReference type="Proteomes" id="UP000580856"/>
    </source>
</evidence>
<reference evidence="1 2" key="1">
    <citation type="submission" date="2020-03" db="EMBL/GenBank/DDBJ databases">
        <title>Genomic Encyclopedia of Type Strains, Phase IV (KMG-IV): sequencing the most valuable type-strain genomes for metagenomic binning, comparative biology and taxonomic classification.</title>
        <authorList>
            <person name="Goeker M."/>
        </authorList>
    </citation>
    <scope>NUCLEOTIDE SEQUENCE [LARGE SCALE GENOMIC DNA]</scope>
    <source>
        <strain evidence="1 2">DSM 24233</strain>
    </source>
</reference>
<dbReference type="RefSeq" id="WP_167940044.1">
    <property type="nucleotide sequence ID" value="NZ_JAATJA010000001.1"/>
</dbReference>
<proteinExistence type="predicted"/>
<protein>
    <submittedName>
        <fullName evidence="1">Uncharacterized protein</fullName>
    </submittedName>
</protein>
<dbReference type="AlphaFoldDB" id="A0A846QIP6"/>
<accession>A0A846QIP6</accession>
<gene>
    <name evidence="1" type="ORF">GGQ74_000590</name>
</gene>
<organism evidence="1 2">
    <name type="scientific">Desulfobaculum xiamenense</name>
    <dbReference type="NCBI Taxonomy" id="995050"/>
    <lineage>
        <taxon>Bacteria</taxon>
        <taxon>Pseudomonadati</taxon>
        <taxon>Thermodesulfobacteriota</taxon>
        <taxon>Desulfovibrionia</taxon>
        <taxon>Desulfovibrionales</taxon>
        <taxon>Desulfovibrionaceae</taxon>
        <taxon>Desulfobaculum</taxon>
    </lineage>
</organism>
<dbReference type="EMBL" id="JAATJA010000001">
    <property type="protein sequence ID" value="NJB66950.1"/>
    <property type="molecule type" value="Genomic_DNA"/>
</dbReference>
<name>A0A846QIP6_9BACT</name>
<evidence type="ECO:0000313" key="1">
    <source>
        <dbReference type="EMBL" id="NJB66950.1"/>
    </source>
</evidence>
<sequence length="171" mass="19374">MDDLFEVLTRSEEMAGKSAEFYARAAGACSDALGAAMLSMLRREKLLQMWRLRAVRLTVRHESWNAVKPPVEEGIPLRIVFRRLAVRHEPPRPPLERELDALGMALEMEQAIVGYHGGQFEDAGSDAERRFLEQLIAEGQEVILLITDLQYYFTDPHGWVMTADADGFLVD</sequence>